<dbReference type="Proteomes" id="UP000814033">
    <property type="component" value="Unassembled WGS sequence"/>
</dbReference>
<accession>A0ACB8RJV6</accession>
<keyword evidence="2" id="KW-1185">Reference proteome</keyword>
<dbReference type="EMBL" id="MU275997">
    <property type="protein sequence ID" value="KAI0044001.1"/>
    <property type="molecule type" value="Genomic_DNA"/>
</dbReference>
<organism evidence="1 2">
    <name type="scientific">Auriscalpium vulgare</name>
    <dbReference type="NCBI Taxonomy" id="40419"/>
    <lineage>
        <taxon>Eukaryota</taxon>
        <taxon>Fungi</taxon>
        <taxon>Dikarya</taxon>
        <taxon>Basidiomycota</taxon>
        <taxon>Agaricomycotina</taxon>
        <taxon>Agaricomycetes</taxon>
        <taxon>Russulales</taxon>
        <taxon>Auriscalpiaceae</taxon>
        <taxon>Auriscalpium</taxon>
    </lineage>
</organism>
<gene>
    <name evidence="1" type="ORF">FA95DRAFT_1681503</name>
</gene>
<reference evidence="1" key="1">
    <citation type="submission" date="2021-02" db="EMBL/GenBank/DDBJ databases">
        <authorList>
            <consortium name="DOE Joint Genome Institute"/>
            <person name="Ahrendt S."/>
            <person name="Looney B.P."/>
            <person name="Miyauchi S."/>
            <person name="Morin E."/>
            <person name="Drula E."/>
            <person name="Courty P.E."/>
            <person name="Chicoki N."/>
            <person name="Fauchery L."/>
            <person name="Kohler A."/>
            <person name="Kuo A."/>
            <person name="Labutti K."/>
            <person name="Pangilinan J."/>
            <person name="Lipzen A."/>
            <person name="Riley R."/>
            <person name="Andreopoulos W."/>
            <person name="He G."/>
            <person name="Johnson J."/>
            <person name="Barry K.W."/>
            <person name="Grigoriev I.V."/>
            <person name="Nagy L."/>
            <person name="Hibbett D."/>
            <person name="Henrissat B."/>
            <person name="Matheny P.B."/>
            <person name="Labbe J."/>
            <person name="Martin F."/>
        </authorList>
    </citation>
    <scope>NUCLEOTIDE SEQUENCE</scope>
    <source>
        <strain evidence="1">FP105234-sp</strain>
    </source>
</reference>
<reference evidence="1" key="2">
    <citation type="journal article" date="2022" name="New Phytol.">
        <title>Evolutionary transition to the ectomycorrhizal habit in the genomes of a hyperdiverse lineage of mushroom-forming fungi.</title>
        <authorList>
            <person name="Looney B."/>
            <person name="Miyauchi S."/>
            <person name="Morin E."/>
            <person name="Drula E."/>
            <person name="Courty P.E."/>
            <person name="Kohler A."/>
            <person name="Kuo A."/>
            <person name="LaButti K."/>
            <person name="Pangilinan J."/>
            <person name="Lipzen A."/>
            <person name="Riley R."/>
            <person name="Andreopoulos W."/>
            <person name="He G."/>
            <person name="Johnson J."/>
            <person name="Nolan M."/>
            <person name="Tritt A."/>
            <person name="Barry K.W."/>
            <person name="Grigoriev I.V."/>
            <person name="Nagy L.G."/>
            <person name="Hibbett D."/>
            <person name="Henrissat B."/>
            <person name="Matheny P.B."/>
            <person name="Labbe J."/>
            <person name="Martin F.M."/>
        </authorList>
    </citation>
    <scope>NUCLEOTIDE SEQUENCE</scope>
    <source>
        <strain evidence="1">FP105234-sp</strain>
    </source>
</reference>
<evidence type="ECO:0000313" key="2">
    <source>
        <dbReference type="Proteomes" id="UP000814033"/>
    </source>
</evidence>
<comment type="caution">
    <text evidence="1">The sequence shown here is derived from an EMBL/GenBank/DDBJ whole genome shotgun (WGS) entry which is preliminary data.</text>
</comment>
<name>A0ACB8RJV6_9AGAM</name>
<proteinExistence type="predicted"/>
<evidence type="ECO:0000313" key="1">
    <source>
        <dbReference type="EMBL" id="KAI0044001.1"/>
    </source>
</evidence>
<sequence length="439" mass="47855">MNGFQFTNLLDIFPRRPFYNHLAWLAGGGDMNDVEPSAQTSGFQSFVSDQAIDDPNAIAVIGPPATFAGYDTYNATPFELATPASTEIPSVEQEPHYPPPHFYEADEPVPSSLLPDIIPTHQPINHPDWGQAYSSPYCSGLGAPPPTLSRKSTPPPLHLPARLPGDRQSHVKRREQRRRGPYTRSESTRSTTGGPWTPESPAFPTTPPSASSSASAHVHVLSPSGEPTCGAYAGWPSPEYIGATRFREMQDIFFFAEDFSLYQSADPSAGGNDLYDVMPVISSGGMGPSTAGYDFGTPEIAAGVAHTPKTRKFENGDRENEFLGLPVQEALLESVAGPSTSTRASTQLSWQLASGREEEWGCEETMDPQPFKCEVAGCDKKYKNKAGLKRHARSHSGRTWDCDWCHAELSRSDALKRHLRRVTKCAAKQAESDAQKSAE</sequence>
<protein>
    <submittedName>
        <fullName evidence="1">Uncharacterized protein</fullName>
    </submittedName>
</protein>